<dbReference type="Proteomes" id="UP000233469">
    <property type="component" value="Unassembled WGS sequence"/>
</dbReference>
<comment type="caution">
    <text evidence="1">The sequence shown here is derived from an EMBL/GenBank/DDBJ whole genome shotgun (WGS) entry which is preliminary data.</text>
</comment>
<reference evidence="1 2" key="2">
    <citation type="submission" date="2017-10" db="EMBL/GenBank/DDBJ databases">
        <title>Extensive intraspecific genome diversity in a model arbuscular mycorrhizal fungus.</title>
        <authorList>
            <person name="Chen E.C.H."/>
            <person name="Morin E."/>
            <person name="Baudet D."/>
            <person name="Noel J."/>
            <person name="Ndikumana S."/>
            <person name="Charron P."/>
            <person name="St-Onge C."/>
            <person name="Giorgi J."/>
            <person name="Grigoriev I.V."/>
            <person name="Roux C."/>
            <person name="Martin F.M."/>
            <person name="Corradi N."/>
        </authorList>
    </citation>
    <scope>NUCLEOTIDE SEQUENCE [LARGE SCALE GENOMIC DNA]</scope>
    <source>
        <strain evidence="1 2">C2</strain>
    </source>
</reference>
<sequence length="241" mass="27628">MTENLANTEDFQDVDIFFEHTPGENENIFEREEEIGFDNILEHEERVDVFFNNIPECEEDFTFLQDQNSFGAARLLCQESTSSSNNEEWENDSSIQSIITESTEAENDMSIPQITNKTGLSACAVVDVIDGKIKGCKETENLRGLWQLVGMWQLDQSIVEGVGGNLDKLGVCYSHFMFDQNKLHSGGNKKSKSILESLIHLRRCRYCGINYYFYSRGRFCAEHSWKLLEKHIQIPCIGQKN</sequence>
<dbReference type="EMBL" id="LLXL01003205">
    <property type="protein sequence ID" value="PKK59130.1"/>
    <property type="molecule type" value="Genomic_DNA"/>
</dbReference>
<protein>
    <submittedName>
        <fullName evidence="1">Uncharacterized protein</fullName>
    </submittedName>
</protein>
<dbReference type="AlphaFoldDB" id="A0A2N1MBX5"/>
<accession>A0A2N1MBX5</accession>
<feature type="non-terminal residue" evidence="1">
    <location>
        <position position="241"/>
    </location>
</feature>
<name>A0A2N1MBX5_9GLOM</name>
<proteinExistence type="predicted"/>
<gene>
    <name evidence="1" type="ORF">RhiirC2_720029</name>
</gene>
<dbReference type="VEuPathDB" id="FungiDB:RhiirA1_454521"/>
<evidence type="ECO:0000313" key="1">
    <source>
        <dbReference type="EMBL" id="PKK59130.1"/>
    </source>
</evidence>
<organism evidence="1 2">
    <name type="scientific">Rhizophagus irregularis</name>
    <dbReference type="NCBI Taxonomy" id="588596"/>
    <lineage>
        <taxon>Eukaryota</taxon>
        <taxon>Fungi</taxon>
        <taxon>Fungi incertae sedis</taxon>
        <taxon>Mucoromycota</taxon>
        <taxon>Glomeromycotina</taxon>
        <taxon>Glomeromycetes</taxon>
        <taxon>Glomerales</taxon>
        <taxon>Glomeraceae</taxon>
        <taxon>Rhizophagus</taxon>
    </lineage>
</organism>
<dbReference type="VEuPathDB" id="FungiDB:FUN_005695"/>
<evidence type="ECO:0000313" key="2">
    <source>
        <dbReference type="Proteomes" id="UP000233469"/>
    </source>
</evidence>
<reference evidence="1 2" key="1">
    <citation type="submission" date="2016-04" db="EMBL/GenBank/DDBJ databases">
        <title>Genome analyses suggest a sexual origin of heterokaryosis in a supposedly ancient asexual fungus.</title>
        <authorList>
            <person name="Ropars J."/>
            <person name="Sedzielewska K."/>
            <person name="Noel J."/>
            <person name="Charron P."/>
            <person name="Farinelli L."/>
            <person name="Marton T."/>
            <person name="Kruger M."/>
            <person name="Pelin A."/>
            <person name="Brachmann A."/>
            <person name="Corradi N."/>
        </authorList>
    </citation>
    <scope>NUCLEOTIDE SEQUENCE [LARGE SCALE GENOMIC DNA]</scope>
    <source>
        <strain evidence="1 2">C2</strain>
    </source>
</reference>